<organism evidence="2 3">
    <name type="scientific">Carnegiea gigantea</name>
    <dbReference type="NCBI Taxonomy" id="171969"/>
    <lineage>
        <taxon>Eukaryota</taxon>
        <taxon>Viridiplantae</taxon>
        <taxon>Streptophyta</taxon>
        <taxon>Embryophyta</taxon>
        <taxon>Tracheophyta</taxon>
        <taxon>Spermatophyta</taxon>
        <taxon>Magnoliopsida</taxon>
        <taxon>eudicotyledons</taxon>
        <taxon>Gunneridae</taxon>
        <taxon>Pentapetalae</taxon>
        <taxon>Caryophyllales</taxon>
        <taxon>Cactineae</taxon>
        <taxon>Cactaceae</taxon>
        <taxon>Cactoideae</taxon>
        <taxon>Echinocereeae</taxon>
        <taxon>Carnegiea</taxon>
    </lineage>
</organism>
<accession>A0A9Q1K303</accession>
<dbReference type="EMBL" id="JAKOGI010000408">
    <property type="protein sequence ID" value="KAJ8435520.1"/>
    <property type="molecule type" value="Genomic_DNA"/>
</dbReference>
<protein>
    <submittedName>
        <fullName evidence="2">Uncharacterized protein</fullName>
    </submittedName>
</protein>
<feature type="compositionally biased region" description="Polar residues" evidence="1">
    <location>
        <begin position="107"/>
        <end position="117"/>
    </location>
</feature>
<evidence type="ECO:0000313" key="3">
    <source>
        <dbReference type="Proteomes" id="UP001153076"/>
    </source>
</evidence>
<evidence type="ECO:0000313" key="2">
    <source>
        <dbReference type="EMBL" id="KAJ8435520.1"/>
    </source>
</evidence>
<gene>
    <name evidence="2" type="ORF">Cgig2_032107</name>
</gene>
<dbReference type="Proteomes" id="UP001153076">
    <property type="component" value="Unassembled WGS sequence"/>
</dbReference>
<evidence type="ECO:0000256" key="1">
    <source>
        <dbReference type="SAM" id="MobiDB-lite"/>
    </source>
</evidence>
<reference evidence="2" key="1">
    <citation type="submission" date="2022-04" db="EMBL/GenBank/DDBJ databases">
        <title>Carnegiea gigantea Genome sequencing and assembly v2.</title>
        <authorList>
            <person name="Copetti D."/>
            <person name="Sanderson M.J."/>
            <person name="Burquez A."/>
            <person name="Wojciechowski M.F."/>
        </authorList>
    </citation>
    <scope>NUCLEOTIDE SEQUENCE</scope>
    <source>
        <strain evidence="2">SGP5-SGP5p</strain>
        <tissue evidence="2">Aerial part</tissue>
    </source>
</reference>
<feature type="region of interest" description="Disordered" evidence="1">
    <location>
        <begin position="51"/>
        <end position="85"/>
    </location>
</feature>
<sequence>MSPRPSREVQSRALLSLPQTTKSAGISLGDRLEVDEAGHLLTGFTLACHRPKGRQLPPTRLHPARHHLKRRRPFEHLNPPPCARSFPGIEPQKFDIHIATLTTQRCSSEARAQQLPQPQRVRSLGTGPKNYSGEATREKQPCADPTRSGRQHIQPSLGCLENEEKP</sequence>
<feature type="region of interest" description="Disordered" evidence="1">
    <location>
        <begin position="107"/>
        <end position="166"/>
    </location>
</feature>
<keyword evidence="3" id="KW-1185">Reference proteome</keyword>
<proteinExistence type="predicted"/>
<feature type="compositionally biased region" description="Basic residues" evidence="1">
    <location>
        <begin position="62"/>
        <end position="73"/>
    </location>
</feature>
<name>A0A9Q1K303_9CARY</name>
<comment type="caution">
    <text evidence="2">The sequence shown here is derived from an EMBL/GenBank/DDBJ whole genome shotgun (WGS) entry which is preliminary data.</text>
</comment>
<dbReference type="AlphaFoldDB" id="A0A9Q1K303"/>